<dbReference type="STRING" id="1121393.SAMN02745216_04214"/>
<dbReference type="InterPro" id="IPR005467">
    <property type="entry name" value="His_kinase_dom"/>
</dbReference>
<dbReference type="PROSITE" id="PS50109">
    <property type="entry name" value="HIS_KIN"/>
    <property type="match status" value="1"/>
</dbReference>
<evidence type="ECO:0000256" key="6">
    <source>
        <dbReference type="ARBA" id="ARBA00022679"/>
    </source>
</evidence>
<dbReference type="GO" id="GO:0005886">
    <property type="term" value="C:plasma membrane"/>
    <property type="evidence" value="ECO:0007669"/>
    <property type="project" value="UniProtKB-SubCell"/>
</dbReference>
<evidence type="ECO:0000313" key="11">
    <source>
        <dbReference type="EMBL" id="SHK86517.1"/>
    </source>
</evidence>
<dbReference type="InterPro" id="IPR004358">
    <property type="entry name" value="Sig_transdc_His_kin-like_C"/>
</dbReference>
<keyword evidence="12" id="KW-1185">Reference proteome</keyword>
<evidence type="ECO:0000256" key="3">
    <source>
        <dbReference type="ARBA" id="ARBA00012438"/>
    </source>
</evidence>
<gene>
    <name evidence="11" type="ORF">SAMN02745216_04214</name>
</gene>
<reference evidence="12" key="1">
    <citation type="submission" date="2016-11" db="EMBL/GenBank/DDBJ databases">
        <authorList>
            <person name="Varghese N."/>
            <person name="Submissions S."/>
        </authorList>
    </citation>
    <scope>NUCLEOTIDE SEQUENCE [LARGE SCALE GENOMIC DNA]</scope>
    <source>
        <strain evidence="12">DSM 16219</strain>
    </source>
</reference>
<evidence type="ECO:0000256" key="5">
    <source>
        <dbReference type="ARBA" id="ARBA00022553"/>
    </source>
</evidence>
<evidence type="ECO:0000256" key="2">
    <source>
        <dbReference type="ARBA" id="ARBA00004651"/>
    </source>
</evidence>
<dbReference type="SMART" id="SM00387">
    <property type="entry name" value="HATPase_c"/>
    <property type="match status" value="1"/>
</dbReference>
<dbReference type="SUPFAM" id="SSF55874">
    <property type="entry name" value="ATPase domain of HSP90 chaperone/DNA topoisomerase II/histidine kinase"/>
    <property type="match status" value="1"/>
</dbReference>
<keyword evidence="4" id="KW-0472">Membrane</keyword>
<feature type="domain" description="Histidine kinase" evidence="10">
    <location>
        <begin position="27"/>
        <end position="237"/>
    </location>
</feature>
<evidence type="ECO:0000256" key="9">
    <source>
        <dbReference type="ARBA" id="ARBA00022840"/>
    </source>
</evidence>
<dbReference type="PANTHER" id="PTHR44936:SF10">
    <property type="entry name" value="SENSOR PROTEIN RSTB"/>
    <property type="match status" value="1"/>
</dbReference>
<organism evidence="11 12">
    <name type="scientific">Desulfatibacillum alkenivorans DSM 16219</name>
    <dbReference type="NCBI Taxonomy" id="1121393"/>
    <lineage>
        <taxon>Bacteria</taxon>
        <taxon>Pseudomonadati</taxon>
        <taxon>Thermodesulfobacteriota</taxon>
        <taxon>Desulfobacteria</taxon>
        <taxon>Desulfobacterales</taxon>
        <taxon>Desulfatibacillaceae</taxon>
        <taxon>Desulfatibacillum</taxon>
    </lineage>
</organism>
<evidence type="ECO:0000256" key="8">
    <source>
        <dbReference type="ARBA" id="ARBA00022777"/>
    </source>
</evidence>
<dbReference type="SUPFAM" id="SSF47384">
    <property type="entry name" value="Homodimeric domain of signal transducing histidine kinase"/>
    <property type="match status" value="1"/>
</dbReference>
<evidence type="ECO:0000256" key="1">
    <source>
        <dbReference type="ARBA" id="ARBA00000085"/>
    </source>
</evidence>
<dbReference type="Gene3D" id="3.30.565.10">
    <property type="entry name" value="Histidine kinase-like ATPase, C-terminal domain"/>
    <property type="match status" value="1"/>
</dbReference>
<dbReference type="InterPro" id="IPR003594">
    <property type="entry name" value="HATPase_dom"/>
</dbReference>
<dbReference type="GO" id="GO:0000155">
    <property type="term" value="F:phosphorelay sensor kinase activity"/>
    <property type="evidence" value="ECO:0007669"/>
    <property type="project" value="InterPro"/>
</dbReference>
<accession>A0A1M6VYJ2</accession>
<dbReference type="Proteomes" id="UP000183994">
    <property type="component" value="Unassembled WGS sequence"/>
</dbReference>
<dbReference type="InterPro" id="IPR050980">
    <property type="entry name" value="2C_sensor_his_kinase"/>
</dbReference>
<name>A0A1M6VYJ2_9BACT</name>
<dbReference type="PRINTS" id="PR00344">
    <property type="entry name" value="BCTRLSENSOR"/>
</dbReference>
<evidence type="ECO:0000313" key="12">
    <source>
        <dbReference type="Proteomes" id="UP000183994"/>
    </source>
</evidence>
<keyword evidence="7" id="KW-0547">Nucleotide-binding</keyword>
<dbReference type="SMART" id="SM00388">
    <property type="entry name" value="HisKA"/>
    <property type="match status" value="1"/>
</dbReference>
<keyword evidence="6" id="KW-0808">Transferase</keyword>
<comment type="subcellular location">
    <subcellularLocation>
        <location evidence="2">Cell membrane</location>
        <topology evidence="2">Multi-pass membrane protein</topology>
    </subcellularLocation>
</comment>
<dbReference type="InterPro" id="IPR003661">
    <property type="entry name" value="HisK_dim/P_dom"/>
</dbReference>
<dbReference type="AlphaFoldDB" id="A0A1M6VYJ2"/>
<evidence type="ECO:0000259" key="10">
    <source>
        <dbReference type="PROSITE" id="PS50109"/>
    </source>
</evidence>
<evidence type="ECO:0000256" key="7">
    <source>
        <dbReference type="ARBA" id="ARBA00022741"/>
    </source>
</evidence>
<keyword evidence="8 11" id="KW-0418">Kinase</keyword>
<dbReference type="PANTHER" id="PTHR44936">
    <property type="entry name" value="SENSOR PROTEIN CREC"/>
    <property type="match status" value="1"/>
</dbReference>
<dbReference type="InterPro" id="IPR036890">
    <property type="entry name" value="HATPase_C_sf"/>
</dbReference>
<dbReference type="InterPro" id="IPR036097">
    <property type="entry name" value="HisK_dim/P_sf"/>
</dbReference>
<dbReference type="EC" id="2.7.13.3" evidence="3"/>
<evidence type="ECO:0000256" key="4">
    <source>
        <dbReference type="ARBA" id="ARBA00022475"/>
    </source>
</evidence>
<sequence length="239" mass="26374">MSRPEEHIGASDDNIKSIELLDQAYSALRHELANSVNSLKITLQVLAAQYNSFDEAKRSEYLDRALGQVARQQHFIEKLRSYSAPEPENRPVPLLVFWSDYLIPVSERLARLNIGFSQDCSAGACMVSADKDALTRVLDCLIDNAVDALKDVDRPKITLTAQAREGRLVISVEDNGKGVMNEHHKKILVPLFSTKEGGDGLGLSTSYRIVAKMGGELRVISAKGQGATVEVWLNTMDSF</sequence>
<protein>
    <recommendedName>
        <fullName evidence="3">histidine kinase</fullName>
        <ecNumber evidence="3">2.7.13.3</ecNumber>
    </recommendedName>
</protein>
<dbReference type="OrthoDB" id="9773941at2"/>
<proteinExistence type="predicted"/>
<dbReference type="EMBL" id="FQZU01000036">
    <property type="protein sequence ID" value="SHK86517.1"/>
    <property type="molecule type" value="Genomic_DNA"/>
</dbReference>
<keyword evidence="5" id="KW-0597">Phosphoprotein</keyword>
<dbReference type="Pfam" id="PF02518">
    <property type="entry name" value="HATPase_c"/>
    <property type="match status" value="1"/>
</dbReference>
<comment type="catalytic activity">
    <reaction evidence="1">
        <text>ATP + protein L-histidine = ADP + protein N-phospho-L-histidine.</text>
        <dbReference type="EC" id="2.7.13.3"/>
    </reaction>
</comment>
<keyword evidence="9" id="KW-0067">ATP-binding</keyword>
<dbReference type="GO" id="GO:0005524">
    <property type="term" value="F:ATP binding"/>
    <property type="evidence" value="ECO:0007669"/>
    <property type="project" value="UniProtKB-KW"/>
</dbReference>
<keyword evidence="4" id="KW-1003">Cell membrane</keyword>
<dbReference type="RefSeq" id="WP_073478238.1">
    <property type="nucleotide sequence ID" value="NZ_FQZU01000036.1"/>
</dbReference>